<evidence type="ECO:0000313" key="2">
    <source>
        <dbReference type="EMBL" id="TKI53715.1"/>
    </source>
</evidence>
<organism evidence="2 3">
    <name type="scientific">Lysinibacillus mangiferihumi</name>
    <dbReference type="NCBI Taxonomy" id="1130819"/>
    <lineage>
        <taxon>Bacteria</taxon>
        <taxon>Bacillati</taxon>
        <taxon>Bacillota</taxon>
        <taxon>Bacilli</taxon>
        <taxon>Bacillales</taxon>
        <taxon>Bacillaceae</taxon>
        <taxon>Lysinibacillus</taxon>
    </lineage>
</organism>
<sequence>MHSCFLHKGILFMLISTIIRWGFILGSLLVLRMMQIRKRRVEKKKVLADRLEHLLLTNP</sequence>
<accession>A0A4U2Y1G9</accession>
<evidence type="ECO:0000256" key="1">
    <source>
        <dbReference type="SAM" id="Phobius"/>
    </source>
</evidence>
<reference evidence="2 3" key="1">
    <citation type="submission" date="2019-04" db="EMBL/GenBank/DDBJ databases">
        <title>Lysinibacillus genome sequencing.</title>
        <authorList>
            <person name="Dunlap C."/>
        </authorList>
    </citation>
    <scope>NUCLEOTIDE SEQUENCE [LARGE SCALE GENOMIC DNA]</scope>
    <source>
        <strain evidence="2 3">CCTCC AB 2010389</strain>
    </source>
</reference>
<keyword evidence="3" id="KW-1185">Reference proteome</keyword>
<proteinExistence type="predicted"/>
<evidence type="ECO:0000313" key="3">
    <source>
        <dbReference type="Proteomes" id="UP000308744"/>
    </source>
</evidence>
<keyword evidence="1" id="KW-0812">Transmembrane</keyword>
<gene>
    <name evidence="2" type="ORF">FC756_22840</name>
</gene>
<dbReference type="AlphaFoldDB" id="A0A4U2Y1G9"/>
<dbReference type="EMBL" id="SZPU01000104">
    <property type="protein sequence ID" value="TKI53715.1"/>
    <property type="molecule type" value="Genomic_DNA"/>
</dbReference>
<keyword evidence="1" id="KW-0472">Membrane</keyword>
<keyword evidence="1" id="KW-1133">Transmembrane helix</keyword>
<name>A0A4U2Y1G9_9BACI</name>
<protein>
    <submittedName>
        <fullName evidence="2">Uncharacterized protein</fullName>
    </submittedName>
</protein>
<feature type="transmembrane region" description="Helical" evidence="1">
    <location>
        <begin position="12"/>
        <end position="31"/>
    </location>
</feature>
<dbReference type="Proteomes" id="UP000308744">
    <property type="component" value="Unassembled WGS sequence"/>
</dbReference>
<comment type="caution">
    <text evidence="2">The sequence shown here is derived from an EMBL/GenBank/DDBJ whole genome shotgun (WGS) entry which is preliminary data.</text>
</comment>